<keyword evidence="1" id="KW-1133">Transmembrane helix</keyword>
<feature type="signal peptide" evidence="2">
    <location>
        <begin position="1"/>
        <end position="19"/>
    </location>
</feature>
<keyword evidence="1" id="KW-0812">Transmembrane</keyword>
<name>A0A183BZ35_GLOPA</name>
<dbReference type="AlphaFoldDB" id="A0A183BZ35"/>
<reference evidence="4" key="3">
    <citation type="submission" date="2016-06" db="UniProtKB">
        <authorList>
            <consortium name="WormBaseParasite"/>
        </authorList>
    </citation>
    <scope>IDENTIFICATION</scope>
</reference>
<protein>
    <submittedName>
        <fullName evidence="4">Uncharacterized protein</fullName>
    </submittedName>
</protein>
<keyword evidence="2" id="KW-0732">Signal</keyword>
<evidence type="ECO:0000256" key="1">
    <source>
        <dbReference type="SAM" id="Phobius"/>
    </source>
</evidence>
<feature type="chain" id="PRO_5008146824" evidence="2">
    <location>
        <begin position="20"/>
        <end position="190"/>
    </location>
</feature>
<dbReference type="Proteomes" id="UP000050741">
    <property type="component" value="Unassembled WGS sequence"/>
</dbReference>
<reference evidence="3" key="2">
    <citation type="submission" date="2014-05" db="EMBL/GenBank/DDBJ databases">
        <title>The genome and life-stage specific transcriptomes of Globodera pallida elucidate key aspects of plant parasitism by a cyst nematode.</title>
        <authorList>
            <person name="Cotton J.A."/>
            <person name="Lilley C.J."/>
            <person name="Jones L.M."/>
            <person name="Kikuchi T."/>
            <person name="Reid A.J."/>
            <person name="Thorpe P."/>
            <person name="Tsai I.J."/>
            <person name="Beasley H."/>
            <person name="Blok V."/>
            <person name="Cock P.J.A."/>
            <person name="Van den Akker S.E."/>
            <person name="Holroyd N."/>
            <person name="Hunt M."/>
            <person name="Mantelin S."/>
            <person name="Naghra H."/>
            <person name="Pain A."/>
            <person name="Palomares-Rius J.E."/>
            <person name="Zarowiecki M."/>
            <person name="Berriman M."/>
            <person name="Jones J.T."/>
            <person name="Urwin P.E."/>
        </authorList>
    </citation>
    <scope>NUCLEOTIDE SEQUENCE [LARGE SCALE GENOMIC DNA]</scope>
    <source>
        <strain evidence="3">Lindley</strain>
    </source>
</reference>
<accession>A0A183BZ35</accession>
<evidence type="ECO:0000256" key="2">
    <source>
        <dbReference type="SAM" id="SignalP"/>
    </source>
</evidence>
<evidence type="ECO:0000313" key="3">
    <source>
        <dbReference type="Proteomes" id="UP000050741"/>
    </source>
</evidence>
<reference evidence="3" key="1">
    <citation type="submission" date="2013-12" db="EMBL/GenBank/DDBJ databases">
        <authorList>
            <person name="Aslett M."/>
        </authorList>
    </citation>
    <scope>NUCLEOTIDE SEQUENCE [LARGE SCALE GENOMIC DNA]</scope>
    <source>
        <strain evidence="3">Lindley</strain>
    </source>
</reference>
<proteinExistence type="predicted"/>
<sequence length="190" mass="21987">MLCNFGVAAFVFFLSFAAAQNFETGDNSTVRGCSNHCSYNDKDLECWNRTLVFFERILLGQMRNYVAAQMNIDQWRQRNVHPYKEEFERAKRHSVNTMIAQLHPYDVIDVRSVETLVNTLVDLAALQSNNSLLTWMPHVQCPIPCEHRYTVWRNLFILSSVLNVCLFIAILPLVKRMHNGDSCESLIQRA</sequence>
<organism evidence="3 4">
    <name type="scientific">Globodera pallida</name>
    <name type="common">Potato cyst nematode worm</name>
    <name type="synonym">Heterodera pallida</name>
    <dbReference type="NCBI Taxonomy" id="36090"/>
    <lineage>
        <taxon>Eukaryota</taxon>
        <taxon>Metazoa</taxon>
        <taxon>Ecdysozoa</taxon>
        <taxon>Nematoda</taxon>
        <taxon>Chromadorea</taxon>
        <taxon>Rhabditida</taxon>
        <taxon>Tylenchina</taxon>
        <taxon>Tylenchomorpha</taxon>
        <taxon>Tylenchoidea</taxon>
        <taxon>Heteroderidae</taxon>
        <taxon>Heteroderinae</taxon>
        <taxon>Globodera</taxon>
    </lineage>
</organism>
<dbReference type="WBParaSite" id="GPLIN_000587600">
    <property type="protein sequence ID" value="GPLIN_000587600"/>
    <property type="gene ID" value="GPLIN_000587600"/>
</dbReference>
<keyword evidence="1" id="KW-0472">Membrane</keyword>
<keyword evidence="3" id="KW-1185">Reference proteome</keyword>
<evidence type="ECO:0000313" key="4">
    <source>
        <dbReference type="WBParaSite" id="GPLIN_000587600"/>
    </source>
</evidence>
<feature type="transmembrane region" description="Helical" evidence="1">
    <location>
        <begin position="151"/>
        <end position="174"/>
    </location>
</feature>